<organism evidence="2 3">
    <name type="scientific">Rangifer tarandus platyrhynchus</name>
    <name type="common">Svalbard reindeer</name>
    <dbReference type="NCBI Taxonomy" id="3082113"/>
    <lineage>
        <taxon>Eukaryota</taxon>
        <taxon>Metazoa</taxon>
        <taxon>Chordata</taxon>
        <taxon>Craniata</taxon>
        <taxon>Vertebrata</taxon>
        <taxon>Euteleostomi</taxon>
        <taxon>Mammalia</taxon>
        <taxon>Eutheria</taxon>
        <taxon>Laurasiatheria</taxon>
        <taxon>Artiodactyla</taxon>
        <taxon>Ruminantia</taxon>
        <taxon>Pecora</taxon>
        <taxon>Cervidae</taxon>
        <taxon>Odocoileinae</taxon>
        <taxon>Rangifer</taxon>
    </lineage>
</organism>
<reference evidence="2" key="1">
    <citation type="submission" date="2023-04" db="EMBL/GenBank/DDBJ databases">
        <authorList>
            <consortium name="ELIXIR-Norway"/>
        </authorList>
    </citation>
    <scope>NUCLEOTIDE SEQUENCE [LARGE SCALE GENOMIC DNA]</scope>
</reference>
<evidence type="ECO:0000313" key="3">
    <source>
        <dbReference type="Proteomes" id="UP001176941"/>
    </source>
</evidence>
<keyword evidence="1" id="KW-0732">Signal</keyword>
<evidence type="ECO:0000256" key="1">
    <source>
        <dbReference type="SAM" id="SignalP"/>
    </source>
</evidence>
<protein>
    <submittedName>
        <fullName evidence="2">Uncharacterized protein</fullName>
    </submittedName>
</protein>
<sequence length="109" mass="12079">MDSRWPGSVWSLHLHLLLSSSLPPGDHPDLNLGGLLSVLVLQRPQRLLHCGEDWDVPCSLYIIPFLVKQKIEVGCFRFAPSFHAPSPAASVPPSYLPFSSPWSMDFVTA</sequence>
<keyword evidence="3" id="KW-1185">Reference proteome</keyword>
<feature type="chain" id="PRO_5046846674" evidence="1">
    <location>
        <begin position="22"/>
        <end position="109"/>
    </location>
</feature>
<proteinExistence type="predicted"/>
<accession>A0ABN8ZUP3</accession>
<dbReference type="EMBL" id="OX459941">
    <property type="protein sequence ID" value="CAI9175891.1"/>
    <property type="molecule type" value="Genomic_DNA"/>
</dbReference>
<evidence type="ECO:0000313" key="2">
    <source>
        <dbReference type="EMBL" id="CAI9175891.1"/>
    </source>
</evidence>
<name>A0ABN8ZUP3_RANTA</name>
<dbReference type="Proteomes" id="UP001176941">
    <property type="component" value="Chromosome 5"/>
</dbReference>
<gene>
    <name evidence="2" type="ORF">MRATA1EN1_LOCUS24853</name>
</gene>
<feature type="signal peptide" evidence="1">
    <location>
        <begin position="1"/>
        <end position="21"/>
    </location>
</feature>